<dbReference type="NCBIfam" id="NF003843">
    <property type="entry name" value="PRK05422.1"/>
    <property type="match status" value="1"/>
</dbReference>
<keyword evidence="2 3" id="KW-0694">RNA-binding</keyword>
<evidence type="ECO:0000313" key="6">
    <source>
        <dbReference type="Proteomes" id="UP000199227"/>
    </source>
</evidence>
<feature type="compositionally biased region" description="Basic and acidic residues" evidence="4">
    <location>
        <begin position="133"/>
        <end position="144"/>
    </location>
</feature>
<dbReference type="RefSeq" id="WP_177201987.1">
    <property type="nucleotide sequence ID" value="NZ_FOXB01000008.1"/>
</dbReference>
<evidence type="ECO:0000256" key="2">
    <source>
        <dbReference type="ARBA" id="ARBA00022884"/>
    </source>
</evidence>
<comment type="subcellular location">
    <subcellularLocation>
        <location evidence="3">Cytoplasm</location>
    </subcellularLocation>
    <text evidence="3">The tmRNA-SmpB complex associates with stalled 70S ribosomes.</text>
</comment>
<dbReference type="Gene3D" id="2.40.280.10">
    <property type="match status" value="1"/>
</dbReference>
<dbReference type="GO" id="GO:0005829">
    <property type="term" value="C:cytosol"/>
    <property type="evidence" value="ECO:0007669"/>
    <property type="project" value="TreeGrafter"/>
</dbReference>
<dbReference type="HAMAP" id="MF_00023">
    <property type="entry name" value="SmpB"/>
    <property type="match status" value="1"/>
</dbReference>
<dbReference type="NCBIfam" id="TIGR00086">
    <property type="entry name" value="smpB"/>
    <property type="match status" value="1"/>
</dbReference>
<dbReference type="PANTHER" id="PTHR30308:SF2">
    <property type="entry name" value="SSRA-BINDING PROTEIN"/>
    <property type="match status" value="1"/>
</dbReference>
<dbReference type="PANTHER" id="PTHR30308">
    <property type="entry name" value="TMRNA-BINDING COMPONENT OF TRANS-TRANSLATION TAGGING COMPLEX"/>
    <property type="match status" value="1"/>
</dbReference>
<proteinExistence type="inferred from homology"/>
<dbReference type="InterPro" id="IPR000037">
    <property type="entry name" value="SsrA-bd_prot"/>
</dbReference>
<gene>
    <name evidence="3" type="primary">smpB</name>
    <name evidence="5" type="ORF">SAMN05216234_10821</name>
</gene>
<accession>A0A1I5N2F4</accession>
<dbReference type="CDD" id="cd09294">
    <property type="entry name" value="SmpB"/>
    <property type="match status" value="1"/>
</dbReference>
<dbReference type="EMBL" id="FOXB01000008">
    <property type="protein sequence ID" value="SFP15887.1"/>
    <property type="molecule type" value="Genomic_DNA"/>
</dbReference>
<keyword evidence="6" id="KW-1185">Reference proteome</keyword>
<reference evidence="5 6" key="1">
    <citation type="submission" date="2016-10" db="EMBL/GenBank/DDBJ databases">
        <authorList>
            <person name="de Groot N.N."/>
        </authorList>
    </citation>
    <scope>NUCLEOTIDE SEQUENCE [LARGE SCALE GENOMIC DNA]</scope>
    <source>
        <strain evidence="5 6">EP1-55-1</strain>
    </source>
</reference>
<dbReference type="InterPro" id="IPR020081">
    <property type="entry name" value="SsrA-bd_prot_CS"/>
</dbReference>
<evidence type="ECO:0000256" key="3">
    <source>
        <dbReference type="HAMAP-Rule" id="MF_00023"/>
    </source>
</evidence>
<dbReference type="SUPFAM" id="SSF74982">
    <property type="entry name" value="Small protein B (SmpB)"/>
    <property type="match status" value="1"/>
</dbReference>
<sequence>MSIKIVTKNKKAFHDYEILEKLEAGIELLGSEVKSIRMGRVNLKDSYVRIIKGEVWVFGMHISFLESTNPHYKPDEKRPRKLLLHRKQIDKWYGRVKQEGLAIVPLMLYFNERNKAKLQIALAKGKKLHDKRETLKRKTAEREAQTAMKYRY</sequence>
<evidence type="ECO:0000256" key="1">
    <source>
        <dbReference type="ARBA" id="ARBA00022490"/>
    </source>
</evidence>
<comment type="function">
    <text evidence="3">Required for rescue of stalled ribosomes mediated by trans-translation. Binds to transfer-messenger RNA (tmRNA), required for stable association of tmRNA with ribosomes. tmRNA and SmpB together mimic tRNA shape, replacing the anticodon stem-loop with SmpB. tmRNA is encoded by the ssrA gene; the 2 termini fold to resemble tRNA(Ala) and it encodes a 'tag peptide', a short internal open reading frame. During trans-translation Ala-aminoacylated tmRNA acts like a tRNA, entering the A-site of stalled ribosomes, displacing the stalled mRNA. The ribosome then switches to translate the ORF on the tmRNA; the nascent peptide is terminated with the 'tag peptide' encoded by the tmRNA and targeted for degradation. The ribosome is freed to recommence translation, which seems to be the essential function of trans-translation.</text>
</comment>
<dbReference type="PROSITE" id="PS01317">
    <property type="entry name" value="SSRP"/>
    <property type="match status" value="1"/>
</dbReference>
<dbReference type="InterPro" id="IPR023620">
    <property type="entry name" value="SmpB"/>
</dbReference>
<dbReference type="Proteomes" id="UP000199227">
    <property type="component" value="Unassembled WGS sequence"/>
</dbReference>
<dbReference type="AlphaFoldDB" id="A0A1I5N2F4"/>
<evidence type="ECO:0000256" key="4">
    <source>
        <dbReference type="SAM" id="MobiDB-lite"/>
    </source>
</evidence>
<dbReference type="GO" id="GO:0070930">
    <property type="term" value="P:trans-translation-dependent protein tagging"/>
    <property type="evidence" value="ECO:0007669"/>
    <property type="project" value="TreeGrafter"/>
</dbReference>
<dbReference type="Pfam" id="PF01668">
    <property type="entry name" value="SmpB"/>
    <property type="match status" value="1"/>
</dbReference>
<dbReference type="GO" id="GO:0070929">
    <property type="term" value="P:trans-translation"/>
    <property type="evidence" value="ECO:0007669"/>
    <property type="project" value="UniProtKB-UniRule"/>
</dbReference>
<comment type="similarity">
    <text evidence="3">Belongs to the SmpB family.</text>
</comment>
<dbReference type="GO" id="GO:0003723">
    <property type="term" value="F:RNA binding"/>
    <property type="evidence" value="ECO:0007669"/>
    <property type="project" value="UniProtKB-UniRule"/>
</dbReference>
<feature type="region of interest" description="Disordered" evidence="4">
    <location>
        <begin position="133"/>
        <end position="152"/>
    </location>
</feature>
<keyword evidence="1 3" id="KW-0963">Cytoplasm</keyword>
<protein>
    <recommendedName>
        <fullName evidence="3">SsrA-binding protein</fullName>
    </recommendedName>
    <alternativeName>
        <fullName evidence="3">Small protein B</fullName>
    </alternativeName>
</protein>
<evidence type="ECO:0000313" key="5">
    <source>
        <dbReference type="EMBL" id="SFP15887.1"/>
    </source>
</evidence>
<dbReference type="STRING" id="223786.SAMN05216234_10821"/>
<organism evidence="5 6">
    <name type="scientific">Hydrogenimonas thermophila</name>
    <dbReference type="NCBI Taxonomy" id="223786"/>
    <lineage>
        <taxon>Bacteria</taxon>
        <taxon>Pseudomonadati</taxon>
        <taxon>Campylobacterota</taxon>
        <taxon>Epsilonproteobacteria</taxon>
        <taxon>Campylobacterales</taxon>
        <taxon>Hydrogenimonadaceae</taxon>
        <taxon>Hydrogenimonas</taxon>
    </lineage>
</organism>
<name>A0A1I5N2F4_9BACT</name>